<dbReference type="RefSeq" id="WP_255189104.1">
    <property type="nucleotide sequence ID" value="NZ_CP113517.1"/>
</dbReference>
<keyword evidence="3" id="KW-1185">Reference proteome</keyword>
<dbReference type="EMBL" id="CP113517">
    <property type="protein sequence ID" value="WAR44116.1"/>
    <property type="molecule type" value="Genomic_DNA"/>
</dbReference>
<accession>A0ABY7GI53</accession>
<name>A0ABY7GI53_9GAMM</name>
<evidence type="ECO:0000313" key="2">
    <source>
        <dbReference type="EMBL" id="WAR44116.1"/>
    </source>
</evidence>
<evidence type="ECO:0000256" key="1">
    <source>
        <dbReference type="SAM" id="MobiDB-lite"/>
    </source>
</evidence>
<proteinExistence type="predicted"/>
<gene>
    <name evidence="2" type="ORF">NM686_017325</name>
</gene>
<protein>
    <submittedName>
        <fullName evidence="2">MxaK protein</fullName>
    </submittedName>
</protein>
<dbReference type="Proteomes" id="UP001162780">
    <property type="component" value="Chromosome"/>
</dbReference>
<dbReference type="Gene3D" id="1.25.40.10">
    <property type="entry name" value="Tetratricopeptide repeat domain"/>
    <property type="match status" value="1"/>
</dbReference>
<organism evidence="2 3">
    <name type="scientific">Methylomonas rapida</name>
    <dbReference type="NCBI Taxonomy" id="2963939"/>
    <lineage>
        <taxon>Bacteria</taxon>
        <taxon>Pseudomonadati</taxon>
        <taxon>Pseudomonadota</taxon>
        <taxon>Gammaproteobacteria</taxon>
        <taxon>Methylococcales</taxon>
        <taxon>Methylococcaceae</taxon>
        <taxon>Methylomonas</taxon>
    </lineage>
</organism>
<evidence type="ECO:0000313" key="3">
    <source>
        <dbReference type="Proteomes" id="UP001162780"/>
    </source>
</evidence>
<dbReference type="SUPFAM" id="SSF48452">
    <property type="entry name" value="TPR-like"/>
    <property type="match status" value="1"/>
</dbReference>
<dbReference type="InterPro" id="IPR011990">
    <property type="entry name" value="TPR-like_helical_dom_sf"/>
</dbReference>
<sequence length="186" mass="20899">MRTLRHQTIWAVFLASLLLAVLQLTAVYRIHSQNQWLAELRAGQDVAIDKVMTAAPELRLARAIVLKQKQRYDEALETLGLIVDQGGNTLQVQSRYNLGNLYLTLAMAEVDAGRINQAMPLLTLAKQAYRQALKLDSGFWDAKYNLELAMKLLPEFDRISPNEPDDDAAKPSQLWTTVPGFPRGLP</sequence>
<reference evidence="2" key="1">
    <citation type="submission" date="2022-11" db="EMBL/GenBank/DDBJ databases">
        <title>Methylomonas rapida sp. nov., Carotenoid-Producing Obligate Methanotrophs with High Growth Characteristics and Biotechnological Potential.</title>
        <authorList>
            <person name="Tikhonova E.N."/>
            <person name="Suleimanov R.Z."/>
            <person name="Miroshnikov K."/>
            <person name="Oshkin I.Y."/>
            <person name="Belova S.E."/>
            <person name="Danilova O.V."/>
            <person name="Ashikhmin A."/>
            <person name="Konopkin A."/>
            <person name="But S.Y."/>
            <person name="Khmelenina V.N."/>
            <person name="Kuznetsov N."/>
            <person name="Pimenov N.V."/>
            <person name="Dedysh S.N."/>
        </authorList>
    </citation>
    <scope>NUCLEOTIDE SEQUENCE</scope>
    <source>
        <strain evidence="2">MP1</strain>
    </source>
</reference>
<feature type="region of interest" description="Disordered" evidence="1">
    <location>
        <begin position="161"/>
        <end position="186"/>
    </location>
</feature>